<accession>A0A8S1YPG1</accession>
<evidence type="ECO:0000313" key="1">
    <source>
        <dbReference type="EMBL" id="CAD8213184.1"/>
    </source>
</evidence>
<sequence length="60" mass="7116">MPLIQISSHSKFSLNEFFIKIIYQCQRSLGSFIKRNLILDNQVNRDLEEGNQLWFEAVSR</sequence>
<comment type="caution">
    <text evidence="1">The sequence shown here is derived from an EMBL/GenBank/DDBJ whole genome shotgun (WGS) entry which is preliminary data.</text>
</comment>
<dbReference type="EMBL" id="CAJJDO010000175">
    <property type="protein sequence ID" value="CAD8213184.1"/>
    <property type="molecule type" value="Genomic_DNA"/>
</dbReference>
<proteinExistence type="predicted"/>
<keyword evidence="2" id="KW-1185">Reference proteome</keyword>
<gene>
    <name evidence="1" type="ORF">PPENT_87.1.T1750002</name>
</gene>
<dbReference type="AlphaFoldDB" id="A0A8S1YPG1"/>
<organism evidence="1 2">
    <name type="scientific">Paramecium pentaurelia</name>
    <dbReference type="NCBI Taxonomy" id="43138"/>
    <lineage>
        <taxon>Eukaryota</taxon>
        <taxon>Sar</taxon>
        <taxon>Alveolata</taxon>
        <taxon>Ciliophora</taxon>
        <taxon>Intramacronucleata</taxon>
        <taxon>Oligohymenophorea</taxon>
        <taxon>Peniculida</taxon>
        <taxon>Parameciidae</taxon>
        <taxon>Paramecium</taxon>
    </lineage>
</organism>
<reference evidence="1" key="1">
    <citation type="submission" date="2021-01" db="EMBL/GenBank/DDBJ databases">
        <authorList>
            <consortium name="Genoscope - CEA"/>
            <person name="William W."/>
        </authorList>
    </citation>
    <scope>NUCLEOTIDE SEQUENCE</scope>
</reference>
<protein>
    <submittedName>
        <fullName evidence="1">Uncharacterized protein</fullName>
    </submittedName>
</protein>
<name>A0A8S1YPG1_9CILI</name>
<dbReference type="Proteomes" id="UP000689195">
    <property type="component" value="Unassembled WGS sequence"/>
</dbReference>
<evidence type="ECO:0000313" key="2">
    <source>
        <dbReference type="Proteomes" id="UP000689195"/>
    </source>
</evidence>